<feature type="compositionally biased region" description="Basic and acidic residues" evidence="1">
    <location>
        <begin position="777"/>
        <end position="790"/>
    </location>
</feature>
<dbReference type="PANTHER" id="PTHR41339">
    <property type="entry name" value="LIPL48"/>
    <property type="match status" value="1"/>
</dbReference>
<dbReference type="OrthoDB" id="237393at2"/>
<feature type="compositionally biased region" description="Pro residues" evidence="1">
    <location>
        <begin position="34"/>
        <end position="52"/>
    </location>
</feature>
<feature type="region of interest" description="Disordered" evidence="1">
    <location>
        <begin position="28"/>
        <end position="57"/>
    </location>
</feature>
<evidence type="ECO:0000256" key="1">
    <source>
        <dbReference type="SAM" id="MobiDB-lite"/>
    </source>
</evidence>
<dbReference type="Proteomes" id="UP000265431">
    <property type="component" value="Unassembled WGS sequence"/>
</dbReference>
<feature type="signal peptide" evidence="2">
    <location>
        <begin position="1"/>
        <end position="19"/>
    </location>
</feature>
<dbReference type="EMBL" id="QWGB01000014">
    <property type="protein sequence ID" value="RIJ20555.1"/>
    <property type="molecule type" value="Genomic_DNA"/>
</dbReference>
<proteinExistence type="predicted"/>
<feature type="region of interest" description="Disordered" evidence="1">
    <location>
        <begin position="771"/>
        <end position="795"/>
    </location>
</feature>
<comment type="caution">
    <text evidence="3">The sequence shown here is derived from an EMBL/GenBank/DDBJ whole genome shotgun (WGS) entry which is preliminary data.</text>
</comment>
<keyword evidence="2" id="KW-0732">Signal</keyword>
<feature type="chain" id="PRO_5017199645" description="Right-handed parallel beta-helix repeat-containing protein" evidence="2">
    <location>
        <begin position="20"/>
        <end position="959"/>
    </location>
</feature>
<sequence>MTKANTMRLAFTTSVLALAVAACSDTSISSPGAPAVPPPPPPPTSPPPPPPSSSSIQLIPSAGCPSGTTEITLPAIASEGLASVDVCAIGDTSGGETTITQDVTIPAGVSVAIRGAVFIGEDGGTSATLTLGEGARLFGAAVDGTGDGSDDYIVISRGSQIDVNGTATGVVRMTARAAVNDEEAGSSLIDNSTNAQWGGLIINGSAPINACIDSTATGGTASCEKSGEGASGLFGGADAADDSGEINYLSVEYAGARLTNEDELNGIAFQGVGSATEVSHVQVHNNLDDGIEWFGGTVNARYVVVTGAGDDSLDWTDGWQGNVQYAVVYSDVPSSGDPRGIEADNRDGDNDKAPFSRPNLANFTLIGTSGNQQGILLRRGTRGNIVNGIVAGGYTPGLDIDSDQTYANLNDDTLNVESLFIDAAQTLATDSDDGPLPAYAATNNIIGGENSLQNRFFPGTQELNVTASNILDGNSFFDDVSFVGAFSASETLANNWANFAQTGTLFAPVGCPMGTTEGGTLDGKTLCLVPGGNLTSNLTLSNGDQLIYELDGVVAVGVDLGPDPSSPLPGGVSATLTIEPGVTVVGADADAYLIVRRGSRLVTNGTANAPVVFTARSAIENPSSIEASTKGIWGGIVINGRAPINACIDAGATGGTVSCEKSGEGASGLFGGATSTDDSGRLRYTRVQYAGTRLTNEDELNGIAFQGVGSGTEVSYVQVANNLDDGIEWFGGTVSADHVVVTGVGDDSLDWTDGWTGSLQYAIAYPGVSPDMSGDPRGIEADNRDGDNDKTPISAPNLSNFTLINSGDSATQQGVLLRRGTRGVIANGIIADWSVGLDVDSDQTYTNVGDGTLQIKSLFLDNTENFATDGDRPGGSGEGTPAFAGGDNIVTGANSLTGFTFVPGAAGVVPGGTELGVTPFAVGGIGNLQSTSYVGAVADSNDDWFLGWTVDVAGAETSK</sequence>
<evidence type="ECO:0000313" key="3">
    <source>
        <dbReference type="EMBL" id="RIJ20555.1"/>
    </source>
</evidence>
<evidence type="ECO:0000256" key="2">
    <source>
        <dbReference type="SAM" id="SignalP"/>
    </source>
</evidence>
<dbReference type="RefSeq" id="WP_119380872.1">
    <property type="nucleotide sequence ID" value="NZ_QWGB01000014.1"/>
</dbReference>
<protein>
    <recommendedName>
        <fullName evidence="5">Right-handed parallel beta-helix repeat-containing protein</fullName>
    </recommendedName>
</protein>
<dbReference type="PANTHER" id="PTHR41339:SF1">
    <property type="entry name" value="SECRETED PROTEIN"/>
    <property type="match status" value="1"/>
</dbReference>
<dbReference type="AlphaFoldDB" id="A0A399QQV1"/>
<gene>
    <name evidence="3" type="ORF">D1224_15710</name>
</gene>
<keyword evidence="4" id="KW-1185">Reference proteome</keyword>
<dbReference type="PROSITE" id="PS51257">
    <property type="entry name" value="PROKAR_LIPOPROTEIN"/>
    <property type="match status" value="1"/>
</dbReference>
<evidence type="ECO:0000313" key="4">
    <source>
        <dbReference type="Proteomes" id="UP000265431"/>
    </source>
</evidence>
<evidence type="ECO:0008006" key="5">
    <source>
        <dbReference type="Google" id="ProtNLM"/>
    </source>
</evidence>
<reference evidence="3 4" key="1">
    <citation type="submission" date="2018-08" db="EMBL/GenBank/DDBJ databases">
        <title>Henriciella mobilis sp. nov., isolated from seawater.</title>
        <authorList>
            <person name="Cheng H."/>
            <person name="Wu Y.-H."/>
            <person name="Xu X.-W."/>
            <person name="Guo L.-L."/>
        </authorList>
    </citation>
    <scope>NUCLEOTIDE SEQUENCE [LARGE SCALE GENOMIC DNA]</scope>
    <source>
        <strain evidence="3 4">CCUG66934</strain>
    </source>
</reference>
<name>A0A399QQV1_9PROT</name>
<accession>A0A399QQV1</accession>
<organism evidence="3 4">
    <name type="scientific">Henriciella barbarensis</name>
    <dbReference type="NCBI Taxonomy" id="86342"/>
    <lineage>
        <taxon>Bacteria</taxon>
        <taxon>Pseudomonadati</taxon>
        <taxon>Pseudomonadota</taxon>
        <taxon>Alphaproteobacteria</taxon>
        <taxon>Hyphomonadales</taxon>
        <taxon>Hyphomonadaceae</taxon>
        <taxon>Henriciella</taxon>
    </lineage>
</organism>